<dbReference type="GO" id="GO:0046872">
    <property type="term" value="F:metal ion binding"/>
    <property type="evidence" value="ECO:0007669"/>
    <property type="project" value="UniProtKB-KW"/>
</dbReference>
<dbReference type="PANTHER" id="PTHR22930:SF267">
    <property type="entry name" value="NUCLEASE HARBI1-RELATED"/>
    <property type="match status" value="1"/>
</dbReference>
<dbReference type="Pfam" id="PF13359">
    <property type="entry name" value="DDE_Tnp_4"/>
    <property type="match status" value="1"/>
</dbReference>
<evidence type="ECO:0000256" key="6">
    <source>
        <dbReference type="ARBA" id="ARBA00022490"/>
    </source>
</evidence>
<comment type="similarity">
    <text evidence="4">Belongs to the HARBI1 family.</text>
</comment>
<dbReference type="PRINTS" id="PR02086">
    <property type="entry name" value="PUTNUCHARBI1"/>
</dbReference>
<evidence type="ECO:0000256" key="8">
    <source>
        <dbReference type="ARBA" id="ARBA00022723"/>
    </source>
</evidence>
<evidence type="ECO:0000256" key="2">
    <source>
        <dbReference type="ARBA" id="ARBA00004123"/>
    </source>
</evidence>
<protein>
    <recommendedName>
        <fullName evidence="5">Putative nuclease HARBI1</fullName>
    </recommendedName>
    <alternativeName>
        <fullName evidence="11">Harbinger transposase-derived nuclease</fullName>
    </alternativeName>
</protein>
<dbReference type="GeneTree" id="ENSGT00940000154348"/>
<proteinExistence type="inferred from homology"/>
<comment type="subcellular location">
    <subcellularLocation>
        <location evidence="3">Cytoplasm</location>
    </subcellularLocation>
    <subcellularLocation>
        <location evidence="2">Nucleus</location>
    </subcellularLocation>
</comment>
<dbReference type="InterPro" id="IPR026103">
    <property type="entry name" value="HARBI1_animal"/>
</dbReference>
<evidence type="ECO:0000256" key="7">
    <source>
        <dbReference type="ARBA" id="ARBA00022722"/>
    </source>
</evidence>
<reference evidence="15" key="2">
    <citation type="submission" date="2025-09" db="UniProtKB">
        <authorList>
            <consortium name="Ensembl"/>
        </authorList>
    </citation>
    <scope>IDENTIFICATION</scope>
</reference>
<evidence type="ECO:0000256" key="13">
    <source>
        <dbReference type="SAM" id="Phobius"/>
    </source>
</evidence>
<feature type="transmembrane region" description="Helical" evidence="13">
    <location>
        <begin position="314"/>
        <end position="343"/>
    </location>
</feature>
<evidence type="ECO:0000256" key="12">
    <source>
        <dbReference type="ARBA" id="ARBA00045850"/>
    </source>
</evidence>
<evidence type="ECO:0000256" key="5">
    <source>
        <dbReference type="ARBA" id="ARBA00015519"/>
    </source>
</evidence>
<feature type="domain" description="DDE Tnp4" evidence="14">
    <location>
        <begin position="136"/>
        <end position="289"/>
    </location>
</feature>
<comment type="cofactor">
    <cofactor evidence="1">
        <name>a divalent metal cation</name>
        <dbReference type="ChEBI" id="CHEBI:60240"/>
    </cofactor>
</comment>
<organism evidence="15 16">
    <name type="scientific">Paramormyrops kingsleyae</name>
    <dbReference type="NCBI Taxonomy" id="1676925"/>
    <lineage>
        <taxon>Eukaryota</taxon>
        <taxon>Metazoa</taxon>
        <taxon>Chordata</taxon>
        <taxon>Craniata</taxon>
        <taxon>Vertebrata</taxon>
        <taxon>Euteleostomi</taxon>
        <taxon>Actinopterygii</taxon>
        <taxon>Neopterygii</taxon>
        <taxon>Teleostei</taxon>
        <taxon>Osteoglossocephala</taxon>
        <taxon>Osteoglossomorpha</taxon>
        <taxon>Osteoglossiformes</taxon>
        <taxon>Mormyridae</taxon>
        <taxon>Paramormyrops</taxon>
    </lineage>
</organism>
<keyword evidence="13" id="KW-0472">Membrane</keyword>
<keyword evidence="16" id="KW-1185">Reference proteome</keyword>
<sequence length="344" mass="38798">MTLLEDLAKLWQMLGESSEWLLSRYCFPKKILMGLCCDLGPFLERQTSHMNPIPVQIQLLSALGFFATGTFQREIGSVGSVGISQPTLSQIMPSVLDAIISLSPKYIQFPWTNQQQVIIKQEFYTIVGFPNTIGALDCTLIAIKTPSQYKFYYVNRKGFHSIKVQIIADSHLNILNFVARWPGGTHNSFIVRNSSVGVRLDRGNDEDGWHIGECDSYALKPWLMTPIPNPATVQEQNYNRAHVQTRSTVECVICLLKCRWLCLSSIRGTLQYQPEKVCHIIMARCVLHNLAIRQGIPLQESPIPDPPMPDADSVLYRLLIAGFLLYLDFAYSITSGLSLWCILT</sequence>
<dbReference type="GO" id="GO:0016787">
    <property type="term" value="F:hydrolase activity"/>
    <property type="evidence" value="ECO:0007669"/>
    <property type="project" value="UniProtKB-KW"/>
</dbReference>
<evidence type="ECO:0000256" key="10">
    <source>
        <dbReference type="ARBA" id="ARBA00023242"/>
    </source>
</evidence>
<evidence type="ECO:0000313" key="15">
    <source>
        <dbReference type="Ensembl" id="ENSPKIP00000027668.1"/>
    </source>
</evidence>
<dbReference type="GO" id="GO:0005737">
    <property type="term" value="C:cytoplasm"/>
    <property type="evidence" value="ECO:0007669"/>
    <property type="project" value="UniProtKB-SubCell"/>
</dbReference>
<dbReference type="Ensembl" id="ENSPKIT00000008438.1">
    <property type="protein sequence ID" value="ENSPKIP00000027668.1"/>
    <property type="gene ID" value="ENSPKIG00000009628.1"/>
</dbReference>
<evidence type="ECO:0000256" key="11">
    <source>
        <dbReference type="ARBA" id="ARBA00030126"/>
    </source>
</evidence>
<reference evidence="15" key="1">
    <citation type="submission" date="2025-08" db="UniProtKB">
        <authorList>
            <consortium name="Ensembl"/>
        </authorList>
    </citation>
    <scope>IDENTIFICATION</scope>
</reference>
<keyword evidence="7" id="KW-0540">Nuclease</keyword>
<keyword evidence="13" id="KW-1133">Transmembrane helix</keyword>
<evidence type="ECO:0000256" key="3">
    <source>
        <dbReference type="ARBA" id="ARBA00004496"/>
    </source>
</evidence>
<dbReference type="Proteomes" id="UP000261540">
    <property type="component" value="Unplaced"/>
</dbReference>
<dbReference type="GO" id="GO:0005634">
    <property type="term" value="C:nucleus"/>
    <property type="evidence" value="ECO:0007669"/>
    <property type="project" value="UniProtKB-SubCell"/>
</dbReference>
<name>A0A3B3SB28_9TELE</name>
<dbReference type="PANTHER" id="PTHR22930">
    <property type="match status" value="1"/>
</dbReference>
<keyword evidence="13" id="KW-0812">Transmembrane</keyword>
<evidence type="ECO:0000256" key="4">
    <source>
        <dbReference type="ARBA" id="ARBA00006958"/>
    </source>
</evidence>
<evidence type="ECO:0000259" key="14">
    <source>
        <dbReference type="Pfam" id="PF13359"/>
    </source>
</evidence>
<dbReference type="InterPro" id="IPR027806">
    <property type="entry name" value="HARBI1_dom"/>
</dbReference>
<keyword evidence="10" id="KW-0539">Nucleus</keyword>
<evidence type="ECO:0000256" key="9">
    <source>
        <dbReference type="ARBA" id="ARBA00022801"/>
    </source>
</evidence>
<keyword evidence="8" id="KW-0479">Metal-binding</keyword>
<dbReference type="InterPro" id="IPR045249">
    <property type="entry name" value="HARBI1-like"/>
</dbReference>
<dbReference type="GO" id="GO:0004518">
    <property type="term" value="F:nuclease activity"/>
    <property type="evidence" value="ECO:0007669"/>
    <property type="project" value="UniProtKB-KW"/>
</dbReference>
<evidence type="ECO:0000256" key="1">
    <source>
        <dbReference type="ARBA" id="ARBA00001968"/>
    </source>
</evidence>
<dbReference type="AlphaFoldDB" id="A0A3B3SB28"/>
<accession>A0A3B3SB28</accession>
<keyword evidence="6" id="KW-0963">Cytoplasm</keyword>
<evidence type="ECO:0000313" key="16">
    <source>
        <dbReference type="Proteomes" id="UP000261540"/>
    </source>
</evidence>
<keyword evidence="9" id="KW-0378">Hydrolase</keyword>
<comment type="function">
    <text evidence="12">Transposase-derived protein that may have nuclease activity. Does not have transposase activity.</text>
</comment>